<organism evidence="2 3">
    <name type="scientific">Gracilibacillus salitolerans</name>
    <dbReference type="NCBI Taxonomy" id="2663022"/>
    <lineage>
        <taxon>Bacteria</taxon>
        <taxon>Bacillati</taxon>
        <taxon>Bacillota</taxon>
        <taxon>Bacilli</taxon>
        <taxon>Bacillales</taxon>
        <taxon>Bacillaceae</taxon>
        <taxon>Gracilibacillus</taxon>
    </lineage>
</organism>
<keyword evidence="3" id="KW-1185">Reference proteome</keyword>
<keyword evidence="1" id="KW-0472">Membrane</keyword>
<accession>A0A5Q2TTM8</accession>
<dbReference type="AlphaFoldDB" id="A0A5Q2TTM8"/>
<dbReference type="EMBL" id="CP045915">
    <property type="protein sequence ID" value="QGH36138.1"/>
    <property type="molecule type" value="Genomic_DNA"/>
</dbReference>
<feature type="transmembrane region" description="Helical" evidence="1">
    <location>
        <begin position="61"/>
        <end position="78"/>
    </location>
</feature>
<evidence type="ECO:0000313" key="2">
    <source>
        <dbReference type="EMBL" id="QGH36138.1"/>
    </source>
</evidence>
<proteinExistence type="predicted"/>
<keyword evidence="1" id="KW-1133">Transmembrane helix</keyword>
<dbReference type="KEGG" id="grc:GI584_19725"/>
<feature type="transmembrane region" description="Helical" evidence="1">
    <location>
        <begin position="157"/>
        <end position="176"/>
    </location>
</feature>
<dbReference type="Proteomes" id="UP000339690">
    <property type="component" value="Chromosome"/>
</dbReference>
<protein>
    <submittedName>
        <fullName evidence="2">Uncharacterized protein</fullName>
    </submittedName>
</protein>
<feature type="transmembrane region" description="Helical" evidence="1">
    <location>
        <begin position="126"/>
        <end position="145"/>
    </location>
</feature>
<keyword evidence="1" id="KW-0812">Transmembrane</keyword>
<gene>
    <name evidence="2" type="ORF">GI584_19725</name>
</gene>
<evidence type="ECO:0000313" key="3">
    <source>
        <dbReference type="Proteomes" id="UP000339690"/>
    </source>
</evidence>
<sequence>MGGIKMEELGKKIDKLTNQVTDLRIELWTTYTLFTWQWWVLLVACIIMLVLFFLFIKKERLLSSIAYLGIIYILNKNLDDVATAMDWYDYRMQLEPIIPTMLPANLFIIPIGLTLLYDRFKKWKSYLIALALVSAFISYVALPMMKTVDIYLEKSWNANWSFISLVLIAVISKTVIDKVKLKYNNSSDL</sequence>
<evidence type="ECO:0000256" key="1">
    <source>
        <dbReference type="SAM" id="Phobius"/>
    </source>
</evidence>
<reference evidence="2 3" key="1">
    <citation type="submission" date="2019-11" db="EMBL/GenBank/DDBJ databases">
        <title>Gracilibacillus salitolerans sp. nov., a moderate halophile isolated from a saline soil in northwest China.</title>
        <authorList>
            <person name="Gan L."/>
        </authorList>
    </citation>
    <scope>NUCLEOTIDE SEQUENCE [LARGE SCALE GENOMIC DNA]</scope>
    <source>
        <strain evidence="2 3">SCU50</strain>
    </source>
</reference>
<name>A0A5Q2TTM8_9BACI</name>
<feature type="transmembrane region" description="Helical" evidence="1">
    <location>
        <begin position="98"/>
        <end position="117"/>
    </location>
</feature>
<feature type="transmembrane region" description="Helical" evidence="1">
    <location>
        <begin position="36"/>
        <end position="56"/>
    </location>
</feature>